<accession>A0ABQ9JH25</accession>
<name>A0ABQ9JH25_9CUCU</name>
<evidence type="ECO:0000313" key="1">
    <source>
        <dbReference type="EMBL" id="KAJ8977219.1"/>
    </source>
</evidence>
<comment type="caution">
    <text evidence="1">The sequence shown here is derived from an EMBL/GenBank/DDBJ whole genome shotgun (WGS) entry which is preliminary data.</text>
</comment>
<organism evidence="1 2">
    <name type="scientific">Molorchus minor</name>
    <dbReference type="NCBI Taxonomy" id="1323400"/>
    <lineage>
        <taxon>Eukaryota</taxon>
        <taxon>Metazoa</taxon>
        <taxon>Ecdysozoa</taxon>
        <taxon>Arthropoda</taxon>
        <taxon>Hexapoda</taxon>
        <taxon>Insecta</taxon>
        <taxon>Pterygota</taxon>
        <taxon>Neoptera</taxon>
        <taxon>Endopterygota</taxon>
        <taxon>Coleoptera</taxon>
        <taxon>Polyphaga</taxon>
        <taxon>Cucujiformia</taxon>
        <taxon>Chrysomeloidea</taxon>
        <taxon>Cerambycidae</taxon>
        <taxon>Lamiinae</taxon>
        <taxon>Monochamini</taxon>
        <taxon>Molorchus</taxon>
    </lineage>
</organism>
<proteinExistence type="predicted"/>
<dbReference type="Proteomes" id="UP001162164">
    <property type="component" value="Unassembled WGS sequence"/>
</dbReference>
<gene>
    <name evidence="1" type="ORF">NQ317_002471</name>
</gene>
<keyword evidence="2" id="KW-1185">Reference proteome</keyword>
<dbReference type="EMBL" id="JAPWTJ010000573">
    <property type="protein sequence ID" value="KAJ8977219.1"/>
    <property type="molecule type" value="Genomic_DNA"/>
</dbReference>
<evidence type="ECO:0000313" key="2">
    <source>
        <dbReference type="Proteomes" id="UP001162164"/>
    </source>
</evidence>
<protein>
    <submittedName>
        <fullName evidence="1">Uncharacterized protein</fullName>
    </submittedName>
</protein>
<reference evidence="1" key="1">
    <citation type="journal article" date="2023" name="Insect Mol. Biol.">
        <title>Genome sequencing provides insights into the evolution of gene families encoding plant cell wall-degrading enzymes in longhorned beetles.</title>
        <authorList>
            <person name="Shin N.R."/>
            <person name="Okamura Y."/>
            <person name="Kirsch R."/>
            <person name="Pauchet Y."/>
        </authorList>
    </citation>
    <scope>NUCLEOTIDE SEQUENCE</scope>
    <source>
        <strain evidence="1">MMC_N1</strain>
    </source>
</reference>
<sequence length="289" mass="33530">MDVPFRISRDILKGVNNTVFLLGVMPKEAKKRRFYRKLNGLNKNCESLIKKRIMVDNICNYYDSFNVTENKSEKLLKAYLRRAKERSEAKKRDKLVPNGPEFKVLCPLRKIFLTRAEPAVNGGVTKARYKNSERLRDILTTVSEIPSDLFSLRDKVMCRRRLSVIIYFFRRRRSYWVFLASLKDHAGPFRSSRYANLARGGRIKFMMTVSRCALCRLCLDQWSTAELRLSAENGYLRFFTFPRPRQGNRGLLTVPKFIVGPFRSFGYANLTCNARPNLATSISRLAGKN</sequence>